<feature type="region of interest" description="Disordered" evidence="1">
    <location>
        <begin position="1"/>
        <end position="22"/>
    </location>
</feature>
<evidence type="ECO:0000256" key="1">
    <source>
        <dbReference type="SAM" id="MobiDB-lite"/>
    </source>
</evidence>
<reference evidence="2 3" key="1">
    <citation type="submission" date="2006-01" db="EMBL/GenBank/DDBJ databases">
        <authorList>
            <person name="Brettar I."/>
            <person name="Hofle M."/>
            <person name="Ferriera S."/>
            <person name="Johnson J."/>
            <person name="Kravitz S."/>
            <person name="Halpern A."/>
            <person name="Remington K."/>
            <person name="Beeson K."/>
            <person name="Tran B."/>
            <person name="Rogers Y.-H."/>
            <person name="Friedman R."/>
            <person name="Venter J.C."/>
        </authorList>
    </citation>
    <scope>NUCLEOTIDE SEQUENCE [LARGE SCALE GENOMIC DNA]</scope>
    <source>
        <strain evidence="2 3">OS145</strain>
    </source>
</reference>
<organism evidence="2 3">
    <name type="scientific">Idiomarina baltica OS145</name>
    <dbReference type="NCBI Taxonomy" id="314276"/>
    <lineage>
        <taxon>Bacteria</taxon>
        <taxon>Pseudomonadati</taxon>
        <taxon>Pseudomonadota</taxon>
        <taxon>Gammaproteobacteria</taxon>
        <taxon>Alteromonadales</taxon>
        <taxon>Idiomarinaceae</taxon>
        <taxon>Idiomarina</taxon>
    </lineage>
</organism>
<evidence type="ECO:0000313" key="3">
    <source>
        <dbReference type="Proteomes" id="UP000016543"/>
    </source>
</evidence>
<sequence>MRSTGKQGLAQAQRAPSQPAGAARIQAQSLLDVIKQAQLIDTRKHLL</sequence>
<keyword evidence="3" id="KW-1185">Reference proteome</keyword>
<comment type="caution">
    <text evidence="2">The sequence shown here is derived from an EMBL/GenBank/DDBJ whole genome shotgun (WGS) entry which is preliminary data.</text>
</comment>
<evidence type="ECO:0000313" key="2">
    <source>
        <dbReference type="EMBL" id="EAQ31836.1"/>
    </source>
</evidence>
<gene>
    <name evidence="2" type="ORF">OS145_11037</name>
</gene>
<proteinExistence type="predicted"/>
<protein>
    <submittedName>
        <fullName evidence="2">Uncharacterized protein</fullName>
    </submittedName>
</protein>
<dbReference type="EMBL" id="AAMX01000011">
    <property type="protein sequence ID" value="EAQ31836.1"/>
    <property type="molecule type" value="Genomic_DNA"/>
</dbReference>
<accession>A0ABM9WLQ0</accession>
<name>A0ABM9WLQ0_9GAMM</name>
<dbReference type="Proteomes" id="UP000016543">
    <property type="component" value="Unassembled WGS sequence"/>
</dbReference>